<proteinExistence type="predicted"/>
<dbReference type="Pfam" id="PF06347">
    <property type="entry name" value="SH3_4"/>
    <property type="match status" value="2"/>
</dbReference>
<evidence type="ECO:0008006" key="3">
    <source>
        <dbReference type="Google" id="ProtNLM"/>
    </source>
</evidence>
<dbReference type="InterPro" id="IPR010466">
    <property type="entry name" value="DUF1058"/>
</dbReference>
<reference evidence="1 2" key="1">
    <citation type="submission" date="2020-06" db="EMBL/GenBank/DDBJ databases">
        <authorList>
            <person name="Grouzdev D.S."/>
        </authorList>
    </citation>
    <scope>NUCLEOTIDE SEQUENCE [LARGE SCALE GENOMIC DNA]</scope>
    <source>
        <strain evidence="1 2">HO-A22</strain>
    </source>
</reference>
<name>A0A7Y6QBV3_9HYPH</name>
<gene>
    <name evidence="1" type="ORF">HT585_28090</name>
</gene>
<dbReference type="Proteomes" id="UP000520198">
    <property type="component" value="Unassembled WGS sequence"/>
</dbReference>
<dbReference type="AlphaFoldDB" id="A0A7Y6QBV3"/>
<comment type="caution">
    <text evidence="1">The sequence shown here is derived from an EMBL/GenBank/DDBJ whole genome shotgun (WGS) entry which is preliminary data.</text>
</comment>
<accession>A0A7Y6QBV3</accession>
<protein>
    <recommendedName>
        <fullName evidence="3">SH3b domain-containing protein</fullName>
    </recommendedName>
</protein>
<evidence type="ECO:0000313" key="1">
    <source>
        <dbReference type="EMBL" id="NVD42739.1"/>
    </source>
</evidence>
<organism evidence="1 2">
    <name type="scientific">Ensifer oleiphilus</name>
    <dbReference type="NCBI Taxonomy" id="2742698"/>
    <lineage>
        <taxon>Bacteria</taxon>
        <taxon>Pseudomonadati</taxon>
        <taxon>Pseudomonadota</taxon>
        <taxon>Alphaproteobacteria</taxon>
        <taxon>Hyphomicrobiales</taxon>
        <taxon>Rhizobiaceae</taxon>
        <taxon>Sinorhizobium/Ensifer group</taxon>
        <taxon>Ensifer</taxon>
    </lineage>
</organism>
<dbReference type="EMBL" id="JABWDU010000010">
    <property type="protein sequence ID" value="NVD42739.1"/>
    <property type="molecule type" value="Genomic_DNA"/>
</dbReference>
<evidence type="ECO:0000313" key="2">
    <source>
        <dbReference type="Proteomes" id="UP000520198"/>
    </source>
</evidence>
<keyword evidence="2" id="KW-1185">Reference proteome</keyword>
<dbReference type="Gene3D" id="2.30.30.40">
    <property type="entry name" value="SH3 Domains"/>
    <property type="match status" value="1"/>
</dbReference>
<sequence length="176" mass="18998">MSCALLSWLAFESCEGSGKSVAEPLADARSVGRATGLAIPRFVSLKSGAARLRIGPSTDYPIIWLYVTPGLPLEVMEESGNWRMVRDADGATGWMSAALLSGQRMATVGSWLETNAALRTAPATAASERARLQGGVLVRLDRCDGTWCEVTVRRHGLVGYVRQVDLWGVYRNEVIG</sequence>